<dbReference type="Pfam" id="PF01171">
    <property type="entry name" value="ATP_bind_3"/>
    <property type="match status" value="1"/>
</dbReference>
<keyword evidence="1" id="KW-0808">Transferase</keyword>
<dbReference type="CDD" id="cd24138">
    <property type="entry name" value="TtcA-like"/>
    <property type="match status" value="1"/>
</dbReference>
<dbReference type="PANTHER" id="PTHR43686:SF1">
    <property type="entry name" value="AMINOTRAN_5 DOMAIN-CONTAINING PROTEIN"/>
    <property type="match status" value="1"/>
</dbReference>
<dbReference type="Gene3D" id="3.40.50.620">
    <property type="entry name" value="HUPs"/>
    <property type="match status" value="1"/>
</dbReference>
<protein>
    <submittedName>
        <fullName evidence="4">tRNA 2-thiocytidine(32) synthetase TtcA</fullName>
    </submittedName>
</protein>
<evidence type="ECO:0000313" key="5">
    <source>
        <dbReference type="Proteomes" id="UP000824094"/>
    </source>
</evidence>
<feature type="binding site" evidence="2">
    <location>
        <position position="38"/>
    </location>
    <ligand>
        <name>ATP</name>
        <dbReference type="ChEBI" id="CHEBI:30616"/>
    </ligand>
</feature>
<dbReference type="InterPro" id="IPR035107">
    <property type="entry name" value="tRNA_thiolation_TtcA_Ctu1"/>
</dbReference>
<keyword evidence="2" id="KW-0547">Nucleotide-binding</keyword>
<reference evidence="4" key="2">
    <citation type="journal article" date="2021" name="PeerJ">
        <title>Extensive microbial diversity within the chicken gut microbiome revealed by metagenomics and culture.</title>
        <authorList>
            <person name="Gilroy R."/>
            <person name="Ravi A."/>
            <person name="Getino M."/>
            <person name="Pursley I."/>
            <person name="Horton D.L."/>
            <person name="Alikhan N.F."/>
            <person name="Baker D."/>
            <person name="Gharbi K."/>
            <person name="Hall N."/>
            <person name="Watson M."/>
            <person name="Adriaenssens E.M."/>
            <person name="Foster-Nyarko E."/>
            <person name="Jarju S."/>
            <person name="Secka A."/>
            <person name="Antonio M."/>
            <person name="Oren A."/>
            <person name="Chaudhuri R.R."/>
            <person name="La Ragione R."/>
            <person name="Hildebrand F."/>
            <person name="Pallen M.J."/>
        </authorList>
    </citation>
    <scope>NUCLEOTIDE SEQUENCE</scope>
    <source>
        <strain evidence="4">18911</strain>
    </source>
</reference>
<dbReference type="InterPro" id="IPR011063">
    <property type="entry name" value="TilS/TtcA_N"/>
</dbReference>
<dbReference type="GO" id="GO:0016740">
    <property type="term" value="F:transferase activity"/>
    <property type="evidence" value="ECO:0007669"/>
    <property type="project" value="UniProtKB-KW"/>
</dbReference>
<evidence type="ECO:0000313" key="4">
    <source>
        <dbReference type="EMBL" id="HIU60828.1"/>
    </source>
</evidence>
<dbReference type="GO" id="GO:0005524">
    <property type="term" value="F:ATP binding"/>
    <property type="evidence" value="ECO:0007669"/>
    <property type="project" value="UniProtKB-KW"/>
</dbReference>
<dbReference type="Proteomes" id="UP000824094">
    <property type="component" value="Unassembled WGS sequence"/>
</dbReference>
<sequence>MDSKPLRKIIGCIRKAVDDYGMISEGDRIGVGLSGGKDSLVLTAALAFYRRFSPVKFQLHAINIDMGFKGIEKEREALSRLMEELDVPYHTVKTDIAEVVFDVRKESNPCSLCSKMRRGALNGKCVELGLNKLALGHNADDLVETFFLSMIYEGRLNTFQPVSYMSRTGITLIRPLIYVDEADIKGATVRAGLTPLPNPCPENHHTEREHIKDIIRSVQEEIPIAKDRILSALTSPERYSLLPPKKTKH</sequence>
<reference evidence="4" key="1">
    <citation type="submission" date="2020-10" db="EMBL/GenBank/DDBJ databases">
        <authorList>
            <person name="Gilroy R."/>
        </authorList>
    </citation>
    <scope>NUCLEOTIDE SEQUENCE</scope>
    <source>
        <strain evidence="4">18911</strain>
    </source>
</reference>
<keyword evidence="2" id="KW-0067">ATP-binding</keyword>
<dbReference type="GO" id="GO:0008033">
    <property type="term" value="P:tRNA processing"/>
    <property type="evidence" value="ECO:0007669"/>
    <property type="project" value="InterPro"/>
</dbReference>
<feature type="binding site" evidence="2">
    <location>
        <position position="64"/>
    </location>
    <ligand>
        <name>ATP</name>
        <dbReference type="ChEBI" id="CHEBI:30616"/>
    </ligand>
</feature>
<dbReference type="PANTHER" id="PTHR43686">
    <property type="entry name" value="SULFURTRANSFERASE-RELATED"/>
    <property type="match status" value="1"/>
</dbReference>
<gene>
    <name evidence="4" type="ORF">IAB05_05500</name>
</gene>
<feature type="domain" description="tRNA(Ile)-lysidine/2-thiocytidine synthase N-terminal" evidence="3">
    <location>
        <begin position="29"/>
        <end position="198"/>
    </location>
</feature>
<dbReference type="InterPro" id="IPR014729">
    <property type="entry name" value="Rossmann-like_a/b/a_fold"/>
</dbReference>
<proteinExistence type="predicted"/>
<feature type="binding site" evidence="2">
    <location>
        <position position="141"/>
    </location>
    <ligand>
        <name>ATP</name>
        <dbReference type="ChEBI" id="CHEBI:30616"/>
    </ligand>
</feature>
<dbReference type="SUPFAM" id="SSF52402">
    <property type="entry name" value="Adenine nucleotide alpha hydrolases-like"/>
    <property type="match status" value="1"/>
</dbReference>
<accession>A0A9D1MIU2</accession>
<evidence type="ECO:0000259" key="3">
    <source>
        <dbReference type="Pfam" id="PF01171"/>
    </source>
</evidence>
<evidence type="ECO:0000256" key="1">
    <source>
        <dbReference type="ARBA" id="ARBA00022679"/>
    </source>
</evidence>
<organism evidence="4 5">
    <name type="scientific">Candidatus Stercoripulliclostridium merdigallinarum</name>
    <dbReference type="NCBI Taxonomy" id="2840951"/>
    <lineage>
        <taxon>Bacteria</taxon>
        <taxon>Bacillati</taxon>
        <taxon>Bacillota</taxon>
        <taxon>Clostridia</taxon>
        <taxon>Eubacteriales</taxon>
        <taxon>Candidatus Stercoripulliclostridium</taxon>
    </lineage>
</organism>
<feature type="binding site" evidence="2">
    <location>
        <begin position="32"/>
        <end position="34"/>
    </location>
    <ligand>
        <name>ATP</name>
        <dbReference type="ChEBI" id="CHEBI:30616"/>
    </ligand>
</feature>
<dbReference type="PIRSF" id="PIRSF004976">
    <property type="entry name" value="ATPase_YdaO"/>
    <property type="match status" value="1"/>
</dbReference>
<name>A0A9D1MIU2_9FIRM</name>
<evidence type="ECO:0000256" key="2">
    <source>
        <dbReference type="PIRSR" id="PIRSR004976-51"/>
    </source>
</evidence>
<dbReference type="EMBL" id="DVNF01000159">
    <property type="protein sequence ID" value="HIU60828.1"/>
    <property type="molecule type" value="Genomic_DNA"/>
</dbReference>
<dbReference type="AlphaFoldDB" id="A0A9D1MIU2"/>
<comment type="caution">
    <text evidence="4">The sequence shown here is derived from an EMBL/GenBank/DDBJ whole genome shotgun (WGS) entry which is preliminary data.</text>
</comment>
<feature type="binding site" evidence="2">
    <location>
        <position position="136"/>
    </location>
    <ligand>
        <name>ATP</name>
        <dbReference type="ChEBI" id="CHEBI:30616"/>
    </ligand>
</feature>